<dbReference type="AlphaFoldDB" id="A0A1H5NGS8"/>
<keyword evidence="1" id="KW-1133">Transmembrane helix</keyword>
<evidence type="ECO:0000256" key="1">
    <source>
        <dbReference type="SAM" id="Phobius"/>
    </source>
</evidence>
<evidence type="ECO:0000313" key="2">
    <source>
        <dbReference type="EMBL" id="SEF00670.1"/>
    </source>
</evidence>
<feature type="transmembrane region" description="Helical" evidence="1">
    <location>
        <begin position="12"/>
        <end position="33"/>
    </location>
</feature>
<keyword evidence="1" id="KW-0472">Membrane</keyword>
<gene>
    <name evidence="2" type="ORF">SAMN04490194_6046</name>
</gene>
<accession>A0A1H5NGS8</accession>
<organism evidence="2 3">
    <name type="scientific">Pseudomonas migulae</name>
    <dbReference type="NCBI Taxonomy" id="78543"/>
    <lineage>
        <taxon>Bacteria</taxon>
        <taxon>Pseudomonadati</taxon>
        <taxon>Pseudomonadota</taxon>
        <taxon>Gammaproteobacteria</taxon>
        <taxon>Pseudomonadales</taxon>
        <taxon>Pseudomonadaceae</taxon>
        <taxon>Pseudomonas</taxon>
    </lineage>
</organism>
<name>A0A1H5NGS8_9PSED</name>
<dbReference type="EMBL" id="FNTY01000002">
    <property type="protein sequence ID" value="SEF00670.1"/>
    <property type="molecule type" value="Genomic_DNA"/>
</dbReference>
<proteinExistence type="predicted"/>
<reference evidence="2 3" key="1">
    <citation type="submission" date="2016-10" db="EMBL/GenBank/DDBJ databases">
        <authorList>
            <person name="de Groot N.N."/>
        </authorList>
    </citation>
    <scope>NUCLEOTIDE SEQUENCE [LARGE SCALE GENOMIC DNA]</scope>
    <source>
        <strain evidence="2 3">BS3662</strain>
    </source>
</reference>
<sequence>MLPKRAHTQPKVLNIHPMMRIGVPFLLVNLGVIGGQ</sequence>
<protein>
    <submittedName>
        <fullName evidence="2">Uncharacterized protein</fullName>
    </submittedName>
</protein>
<dbReference type="Proteomes" id="UP000198985">
    <property type="component" value="Unassembled WGS sequence"/>
</dbReference>
<keyword evidence="1" id="KW-0812">Transmembrane</keyword>
<evidence type="ECO:0000313" key="3">
    <source>
        <dbReference type="Proteomes" id="UP000198985"/>
    </source>
</evidence>